<dbReference type="CDD" id="cd00063">
    <property type="entry name" value="FN3"/>
    <property type="match status" value="1"/>
</dbReference>
<evidence type="ECO:0000259" key="14">
    <source>
        <dbReference type="PROSITE" id="PS50853"/>
    </source>
</evidence>
<evidence type="ECO:0000256" key="10">
    <source>
        <dbReference type="ARBA" id="ARBA00023180"/>
    </source>
</evidence>
<evidence type="ECO:0000256" key="4">
    <source>
        <dbReference type="ARBA" id="ARBA00022692"/>
    </source>
</evidence>
<keyword evidence="16" id="KW-1185">Reference proteome</keyword>
<dbReference type="Pfam" id="PF00041">
    <property type="entry name" value="fn3"/>
    <property type="match status" value="1"/>
</dbReference>
<evidence type="ECO:0000256" key="9">
    <source>
        <dbReference type="ARBA" id="ARBA00023170"/>
    </source>
</evidence>
<keyword evidence="6 12" id="KW-1133">Transmembrane helix</keyword>
<dbReference type="SUPFAM" id="SSF49265">
    <property type="entry name" value="Fibronectin type III"/>
    <property type="match status" value="2"/>
</dbReference>
<dbReference type="GO" id="GO:0042010">
    <property type="term" value="F:interleukin-15 receptor activity"/>
    <property type="evidence" value="ECO:0007669"/>
    <property type="project" value="Ensembl"/>
</dbReference>
<feature type="transmembrane region" description="Helical" evidence="12">
    <location>
        <begin position="251"/>
        <end position="274"/>
    </location>
</feature>
<name>A0A8C4VFI6_9SAUR</name>
<feature type="chain" id="PRO_5034035571" evidence="13">
    <location>
        <begin position="26"/>
        <end position="583"/>
    </location>
</feature>
<dbReference type="Proteomes" id="UP000694390">
    <property type="component" value="Unassembled WGS sequence"/>
</dbReference>
<organism evidence="15 16">
    <name type="scientific">Gopherus evgoodei</name>
    <name type="common">Goodes thornscrub tortoise</name>
    <dbReference type="NCBI Taxonomy" id="1825980"/>
    <lineage>
        <taxon>Eukaryota</taxon>
        <taxon>Metazoa</taxon>
        <taxon>Chordata</taxon>
        <taxon>Craniata</taxon>
        <taxon>Vertebrata</taxon>
        <taxon>Euteleostomi</taxon>
        <taxon>Archelosauria</taxon>
        <taxon>Testudinata</taxon>
        <taxon>Testudines</taxon>
        <taxon>Cryptodira</taxon>
        <taxon>Durocryptodira</taxon>
        <taxon>Testudinoidea</taxon>
        <taxon>Testudinidae</taxon>
        <taxon>Gopherus</taxon>
    </lineage>
</organism>
<dbReference type="InterPro" id="IPR013783">
    <property type="entry name" value="Ig-like_fold"/>
</dbReference>
<protein>
    <submittedName>
        <fullName evidence="15">Interleukin 2 receptor subunit beta</fullName>
    </submittedName>
</protein>
<dbReference type="InterPro" id="IPR036116">
    <property type="entry name" value="FN3_sf"/>
</dbReference>
<dbReference type="GO" id="GO:0015026">
    <property type="term" value="F:coreceptor activity"/>
    <property type="evidence" value="ECO:0007669"/>
    <property type="project" value="Ensembl"/>
</dbReference>
<dbReference type="SMART" id="SM00060">
    <property type="entry name" value="FN3"/>
    <property type="match status" value="1"/>
</dbReference>
<dbReference type="GO" id="GO:0004911">
    <property type="term" value="F:interleukin-2 receptor activity"/>
    <property type="evidence" value="ECO:0007669"/>
    <property type="project" value="Ensembl"/>
</dbReference>
<dbReference type="PANTHER" id="PTHR23037">
    <property type="entry name" value="CYTOKINE RECEPTOR"/>
    <property type="match status" value="1"/>
</dbReference>
<keyword evidence="8" id="KW-1015">Disulfide bond</keyword>
<feature type="signal peptide" evidence="13">
    <location>
        <begin position="1"/>
        <end position="25"/>
    </location>
</feature>
<keyword evidence="10" id="KW-0325">Glycoprotein</keyword>
<reference evidence="15" key="1">
    <citation type="submission" date="2025-08" db="UniProtKB">
        <authorList>
            <consortium name="Ensembl"/>
        </authorList>
    </citation>
    <scope>IDENTIFICATION</scope>
</reference>
<dbReference type="CTD" id="3560"/>
<dbReference type="InterPro" id="IPR003961">
    <property type="entry name" value="FN3_dom"/>
</dbReference>
<dbReference type="InterPro" id="IPR040951">
    <property type="entry name" value="IL2RB_N1"/>
</dbReference>
<dbReference type="GO" id="GO:0016064">
    <property type="term" value="P:immunoglobulin mediated immune response"/>
    <property type="evidence" value="ECO:0007669"/>
    <property type="project" value="TreeGrafter"/>
</dbReference>
<evidence type="ECO:0000256" key="5">
    <source>
        <dbReference type="ARBA" id="ARBA00022729"/>
    </source>
</evidence>
<evidence type="ECO:0000313" key="15">
    <source>
        <dbReference type="Ensembl" id="ENSGEVP00005000091.1"/>
    </source>
</evidence>
<keyword evidence="4 12" id="KW-0812">Transmembrane</keyword>
<dbReference type="GO" id="GO:0043066">
    <property type="term" value="P:negative regulation of apoptotic process"/>
    <property type="evidence" value="ECO:0007669"/>
    <property type="project" value="Ensembl"/>
</dbReference>
<keyword evidence="7 12" id="KW-0472">Membrane</keyword>
<comment type="similarity">
    <text evidence="2">Belongs to the type I cytokine receptor family. Type 4 subfamily.</text>
</comment>
<feature type="compositionally biased region" description="Low complexity" evidence="11">
    <location>
        <begin position="526"/>
        <end position="539"/>
    </location>
</feature>
<accession>A0A8C4VFI6</accession>
<evidence type="ECO:0000313" key="16">
    <source>
        <dbReference type="Proteomes" id="UP000694390"/>
    </source>
</evidence>
<dbReference type="RefSeq" id="XP_030401570.1">
    <property type="nucleotide sequence ID" value="XM_030545710.1"/>
</dbReference>
<dbReference type="PROSITE" id="PS50853">
    <property type="entry name" value="FN3"/>
    <property type="match status" value="1"/>
</dbReference>
<dbReference type="AlphaFoldDB" id="A0A8C4VFI6"/>
<dbReference type="GO" id="GO:0009897">
    <property type="term" value="C:external side of plasma membrane"/>
    <property type="evidence" value="ECO:0007669"/>
    <property type="project" value="Ensembl"/>
</dbReference>
<dbReference type="OrthoDB" id="9419853at2759"/>
<dbReference type="GeneID" id="115642252"/>
<dbReference type="Ensembl" id="ENSGEVT00005000099.1">
    <property type="protein sequence ID" value="ENSGEVP00005000091.1"/>
    <property type="gene ID" value="ENSGEVG00005000085.1"/>
</dbReference>
<gene>
    <name evidence="15" type="primary">IL2RB</name>
</gene>
<keyword evidence="5 13" id="KW-0732">Signal</keyword>
<evidence type="ECO:0000256" key="2">
    <source>
        <dbReference type="ARBA" id="ARBA00008280"/>
    </source>
</evidence>
<feature type="region of interest" description="Disordered" evidence="11">
    <location>
        <begin position="518"/>
        <end position="562"/>
    </location>
</feature>
<proteinExistence type="inferred from homology"/>
<sequence length="583" mass="65301">MTGMKPSPPLLLCLWLSILLDVSLASRITQGPSNLTCFYDSRATLFCTWAPDRNHTKAPCRLDVFHNTDERNLTRSCEFPTMAPRRCELAFHKNIDCQVFTIVDSLLLTVSCQAGENGTIVIQQQKFRPWDNIQLRPPDNLQVVNTSDSTCNLTWRIPISSHYLNNRREFEVWCRDRTKPRETAMLLPIKQDQEWVRIENLLPDSEYEAEVRVKPNQYGVWSNWSKTLRWRTDRSDVIRGYSEPPLGDPQLTMPALVGTICTIFFVVIIVLIIISQPLKRLKKMLKIYIPDPDKFFPPLSTVHRGDVQKWLSSPFSTSLFSVSSISPEISELEIIQKEKQDSQLLLPKAFLTSGAPPETSGHSLTSCFTNQGYFFFHLPDSYEIEPCQVYFTYEPFARKSSGSEDGDSYGALPSPDLCMLEDNLPLFSSGFLHCIEANQGFQNSSFVGEISSTTNGLGALPEALLSPESSSPALEQDEKVNGNVTVLQLSESHQKPGMVFSDIPGLHDNNTIQITEEAGDAEPQISSTTTMADASSSSSQPMSLRQGQADDLHRTASSSQVPNTGAYLSLSELQSQYNNHHSV</sequence>
<keyword evidence="9" id="KW-0675">Receptor</keyword>
<feature type="domain" description="Fibronectin type-III" evidence="14">
    <location>
        <begin position="137"/>
        <end position="235"/>
    </location>
</feature>
<dbReference type="GO" id="GO:0050766">
    <property type="term" value="P:positive regulation of phagocytosis"/>
    <property type="evidence" value="ECO:0007669"/>
    <property type="project" value="Ensembl"/>
</dbReference>
<dbReference type="Pfam" id="PF18707">
    <property type="entry name" value="IL2RB_N1"/>
    <property type="match status" value="1"/>
</dbReference>
<keyword evidence="3" id="KW-1003">Cell membrane</keyword>
<evidence type="ECO:0000256" key="6">
    <source>
        <dbReference type="ARBA" id="ARBA00022989"/>
    </source>
</evidence>
<dbReference type="GeneTree" id="ENSGT00510000049239"/>
<evidence type="ECO:0000256" key="1">
    <source>
        <dbReference type="ARBA" id="ARBA00004251"/>
    </source>
</evidence>
<dbReference type="Gene3D" id="2.60.40.10">
    <property type="entry name" value="Immunoglobulins"/>
    <property type="match status" value="2"/>
</dbReference>
<evidence type="ECO:0000256" key="13">
    <source>
        <dbReference type="SAM" id="SignalP"/>
    </source>
</evidence>
<evidence type="ECO:0000256" key="8">
    <source>
        <dbReference type="ARBA" id="ARBA00023157"/>
    </source>
</evidence>
<reference evidence="15" key="2">
    <citation type="submission" date="2025-09" db="UniProtKB">
        <authorList>
            <consortium name="Ensembl"/>
        </authorList>
    </citation>
    <scope>IDENTIFICATION</scope>
</reference>
<evidence type="ECO:0000256" key="11">
    <source>
        <dbReference type="SAM" id="MobiDB-lite"/>
    </source>
</evidence>
<dbReference type="PANTHER" id="PTHR23037:SF30">
    <property type="entry name" value="INTERLEUKIN-2 RECEPTOR SUBUNIT BETA"/>
    <property type="match status" value="1"/>
</dbReference>
<comment type="subcellular location">
    <subcellularLocation>
        <location evidence="1">Cell membrane</location>
        <topology evidence="1">Single-pass type I membrane protein</topology>
    </subcellularLocation>
</comment>
<dbReference type="GO" id="GO:0019976">
    <property type="term" value="F:interleukin-2 binding"/>
    <property type="evidence" value="ECO:0007669"/>
    <property type="project" value="Ensembl"/>
</dbReference>
<evidence type="ECO:0000256" key="7">
    <source>
        <dbReference type="ARBA" id="ARBA00023136"/>
    </source>
</evidence>
<evidence type="ECO:0000256" key="12">
    <source>
        <dbReference type="SAM" id="Phobius"/>
    </source>
</evidence>
<evidence type="ECO:0000256" key="3">
    <source>
        <dbReference type="ARBA" id="ARBA00022475"/>
    </source>
</evidence>